<reference evidence="1" key="1">
    <citation type="submission" date="2020-08" db="EMBL/GenBank/DDBJ databases">
        <title>Multicomponent nature underlies the extraordinary mechanical properties of spider dragline silk.</title>
        <authorList>
            <person name="Kono N."/>
            <person name="Nakamura H."/>
            <person name="Mori M."/>
            <person name="Yoshida Y."/>
            <person name="Ohtoshi R."/>
            <person name="Malay A.D."/>
            <person name="Moran D.A.P."/>
            <person name="Tomita M."/>
            <person name="Numata K."/>
            <person name="Arakawa K."/>
        </authorList>
    </citation>
    <scope>NUCLEOTIDE SEQUENCE</scope>
</reference>
<name>A0A8X6U2S9_NEPPI</name>
<protein>
    <submittedName>
        <fullName evidence="1">Uncharacterized protein</fullName>
    </submittedName>
</protein>
<gene>
    <name evidence="1" type="ORF">NPIL_224531</name>
</gene>
<dbReference type="EMBL" id="BMAW01071001">
    <property type="protein sequence ID" value="GFT76094.1"/>
    <property type="molecule type" value="Genomic_DNA"/>
</dbReference>
<comment type="caution">
    <text evidence="1">The sequence shown here is derived from an EMBL/GenBank/DDBJ whole genome shotgun (WGS) entry which is preliminary data.</text>
</comment>
<keyword evidence="2" id="KW-1185">Reference proteome</keyword>
<feature type="non-terminal residue" evidence="1">
    <location>
        <position position="1"/>
    </location>
</feature>
<dbReference type="Proteomes" id="UP000887013">
    <property type="component" value="Unassembled WGS sequence"/>
</dbReference>
<evidence type="ECO:0000313" key="1">
    <source>
        <dbReference type="EMBL" id="GFT76094.1"/>
    </source>
</evidence>
<organism evidence="1 2">
    <name type="scientific">Nephila pilipes</name>
    <name type="common">Giant wood spider</name>
    <name type="synonym">Nephila maculata</name>
    <dbReference type="NCBI Taxonomy" id="299642"/>
    <lineage>
        <taxon>Eukaryota</taxon>
        <taxon>Metazoa</taxon>
        <taxon>Ecdysozoa</taxon>
        <taxon>Arthropoda</taxon>
        <taxon>Chelicerata</taxon>
        <taxon>Arachnida</taxon>
        <taxon>Araneae</taxon>
        <taxon>Araneomorphae</taxon>
        <taxon>Entelegynae</taxon>
        <taxon>Araneoidea</taxon>
        <taxon>Nephilidae</taxon>
        <taxon>Nephila</taxon>
    </lineage>
</organism>
<dbReference type="AlphaFoldDB" id="A0A8X6U2S9"/>
<accession>A0A8X6U2S9</accession>
<proteinExistence type="predicted"/>
<sequence>TITEFSLPFGEGCGVSCIDCHEGNEYERRGTCFEWAFTSMI</sequence>
<evidence type="ECO:0000313" key="2">
    <source>
        <dbReference type="Proteomes" id="UP000887013"/>
    </source>
</evidence>